<proteinExistence type="predicted"/>
<organism evidence="1 2">
    <name type="scientific">Tsukamurella pseudospumae</name>
    <dbReference type="NCBI Taxonomy" id="239498"/>
    <lineage>
        <taxon>Bacteria</taxon>
        <taxon>Bacillati</taxon>
        <taxon>Actinomycetota</taxon>
        <taxon>Actinomycetes</taxon>
        <taxon>Mycobacteriales</taxon>
        <taxon>Tsukamurellaceae</taxon>
        <taxon>Tsukamurella</taxon>
    </lineage>
</organism>
<comment type="caution">
    <text evidence="1">The sequence shown here is derived from an EMBL/GenBank/DDBJ whole genome shotgun (WGS) entry which is preliminary data.</text>
</comment>
<evidence type="ECO:0000313" key="2">
    <source>
        <dbReference type="Proteomes" id="UP000070409"/>
    </source>
</evidence>
<name>A0A137YX96_9ACTN</name>
<evidence type="ECO:0000313" key="1">
    <source>
        <dbReference type="EMBL" id="KXO90575.1"/>
    </source>
</evidence>
<gene>
    <name evidence="1" type="ORF">AXK61_08190</name>
</gene>
<reference evidence="1 2" key="1">
    <citation type="submission" date="2016-02" db="EMBL/GenBank/DDBJ databases">
        <authorList>
            <person name="Teng J.L."/>
            <person name="Tang Y."/>
            <person name="Huang Y."/>
            <person name="Guo F."/>
            <person name="Wei W."/>
            <person name="Chen J.H."/>
            <person name="Wong S.Y."/>
            <person name="Lau S.K."/>
            <person name="Woo P.C."/>
        </authorList>
    </citation>
    <scope>NUCLEOTIDE SEQUENCE [LARGE SCALE GENOMIC DNA]</scope>
    <source>
        <strain evidence="1 2">JCM 13375</strain>
    </source>
</reference>
<dbReference type="EMBL" id="LSRE01000048">
    <property type="protein sequence ID" value="KXO90575.1"/>
    <property type="molecule type" value="Genomic_DNA"/>
</dbReference>
<accession>A0A137YX96</accession>
<protein>
    <recommendedName>
        <fullName evidence="3">Cysteine-rich CPCC domain-containing protein</fullName>
    </recommendedName>
</protein>
<dbReference type="RefSeq" id="WP_068746809.1">
    <property type="nucleotide sequence ID" value="NZ_LSRE01000048.1"/>
</dbReference>
<evidence type="ECO:0008006" key="3">
    <source>
        <dbReference type="Google" id="ProtNLM"/>
    </source>
</evidence>
<keyword evidence="2" id="KW-1185">Reference proteome</keyword>
<dbReference type="Proteomes" id="UP000070409">
    <property type="component" value="Unassembled WGS sequence"/>
</dbReference>
<sequence>MPIKSGPVGIDRHGGRHCWCCGAMKFAPYEQVDLICWGCRAVNTTADPEPSRPTPVLPAVPRRRGLSAIGDLGGLLP</sequence>